<comment type="caution">
    <text evidence="3">The sequence shown here is derived from an EMBL/GenBank/DDBJ whole genome shotgun (WGS) entry which is preliminary data.</text>
</comment>
<evidence type="ECO:0000256" key="1">
    <source>
        <dbReference type="ARBA" id="ARBA00022729"/>
    </source>
</evidence>
<keyword evidence="1" id="KW-0732">Signal</keyword>
<dbReference type="Gene3D" id="3.40.190.10">
    <property type="entry name" value="Periplasmic binding protein-like II"/>
    <property type="match status" value="2"/>
</dbReference>
<dbReference type="PANTHER" id="PTHR30006">
    <property type="entry name" value="THIAMINE-BINDING PERIPLASMIC PROTEIN-RELATED"/>
    <property type="match status" value="1"/>
</dbReference>
<dbReference type="GO" id="GO:0030975">
    <property type="term" value="F:thiamine binding"/>
    <property type="evidence" value="ECO:0007669"/>
    <property type="project" value="InterPro"/>
</dbReference>
<feature type="compositionally biased region" description="Low complexity" evidence="2">
    <location>
        <begin position="38"/>
        <end position="61"/>
    </location>
</feature>
<dbReference type="GO" id="GO:0015888">
    <property type="term" value="P:thiamine transport"/>
    <property type="evidence" value="ECO:0007669"/>
    <property type="project" value="InterPro"/>
</dbReference>
<dbReference type="SUPFAM" id="SSF53850">
    <property type="entry name" value="Periplasmic binding protein-like II"/>
    <property type="match status" value="1"/>
</dbReference>
<name>A0A482TDI6_9EURY</name>
<dbReference type="EMBL" id="RZHH01000002">
    <property type="protein sequence ID" value="RYJ14917.1"/>
    <property type="molecule type" value="Genomic_DNA"/>
</dbReference>
<dbReference type="InterPro" id="IPR005948">
    <property type="entry name" value="ThiB-like"/>
</dbReference>
<dbReference type="InterPro" id="IPR006059">
    <property type="entry name" value="SBP"/>
</dbReference>
<dbReference type="AlphaFoldDB" id="A0A482TDI6"/>
<dbReference type="InterPro" id="IPR006311">
    <property type="entry name" value="TAT_signal"/>
</dbReference>
<evidence type="ECO:0000313" key="3">
    <source>
        <dbReference type="EMBL" id="RYJ14917.1"/>
    </source>
</evidence>
<accession>A0A482TDI6</accession>
<proteinExistence type="predicted"/>
<gene>
    <name evidence="3" type="ORF">ELS19_13755</name>
</gene>
<reference evidence="3 4" key="1">
    <citation type="submission" date="2018-12" db="EMBL/GenBank/DDBJ databases">
        <title>Genome analysis provides insights into bioremediation potentialities of Halogeometricum borinquense strain N11.</title>
        <authorList>
            <person name="Najjari A."/>
            <person name="Youssef N."/>
            <person name="Fhoula I."/>
            <person name="Ben Dhia O."/>
            <person name="Mahjoubi M."/>
            <person name="Ouzari H.I."/>
            <person name="Cherif A."/>
        </authorList>
    </citation>
    <scope>NUCLEOTIDE SEQUENCE [LARGE SCALE GENOMIC DNA]</scope>
    <source>
        <strain evidence="3 4">N11</strain>
    </source>
</reference>
<dbReference type="PROSITE" id="PS51257">
    <property type="entry name" value="PROKAR_LIPOPROTEIN"/>
    <property type="match status" value="1"/>
</dbReference>
<evidence type="ECO:0000256" key="2">
    <source>
        <dbReference type="SAM" id="MobiDB-lite"/>
    </source>
</evidence>
<sequence length="388" mass="42891">MTKWDYSVMRRRSFLTAAGASGVAALAGCVGNGDGTETDSGATETETATETTTGTTTGTAAEEPPELVVGTYSSFVDAPSTSPGPWLKETFESEFDATIRYETPDNEVNHYIERASRGVDIAADLYVGLDVNMLIRIDENLDSPMFTSVDDLSNRGDVKESLEFDPDGRAVPYDTGYICLVFNKLFGDSEFTAPETFDGLLKEQYADDLLVQNPVSSATGKAFLLHSIKAKGRDSYLDFWQKLKENGVRVLKDWGTSYDAYSKGEAPMVVSYSTDQVYAHESGEDLAKHQLRFLNDQGYANPEGMALFEGTDQPELARTFMDFMLRPEIQAEIAVRNVQYPATTTAELPESFGKYAQAPPEAVTFNYDTLRDNLSDWTNAWERQFIGN</sequence>
<protein>
    <submittedName>
        <fullName evidence="3">Thiamine ABC transporter substrate-binding protein</fullName>
    </submittedName>
</protein>
<dbReference type="PROSITE" id="PS51318">
    <property type="entry name" value="TAT"/>
    <property type="match status" value="1"/>
</dbReference>
<organism evidence="3 4">
    <name type="scientific">Halogeometricum borinquense</name>
    <dbReference type="NCBI Taxonomy" id="60847"/>
    <lineage>
        <taxon>Archaea</taxon>
        <taxon>Methanobacteriati</taxon>
        <taxon>Methanobacteriota</taxon>
        <taxon>Stenosarchaea group</taxon>
        <taxon>Halobacteria</taxon>
        <taxon>Halobacteriales</taxon>
        <taxon>Haloferacaceae</taxon>
        <taxon>Halogeometricum</taxon>
    </lineage>
</organism>
<dbReference type="PANTHER" id="PTHR30006:SF2">
    <property type="entry name" value="ABC TRANSPORTER SUBSTRATE-BINDING PROTEIN"/>
    <property type="match status" value="1"/>
</dbReference>
<dbReference type="NCBIfam" id="TIGR01254">
    <property type="entry name" value="sfuA"/>
    <property type="match status" value="1"/>
</dbReference>
<evidence type="ECO:0000313" key="4">
    <source>
        <dbReference type="Proteomes" id="UP000294028"/>
    </source>
</evidence>
<dbReference type="Pfam" id="PF13416">
    <property type="entry name" value="SBP_bac_8"/>
    <property type="match status" value="1"/>
</dbReference>
<dbReference type="Proteomes" id="UP000294028">
    <property type="component" value="Unassembled WGS sequence"/>
</dbReference>
<feature type="region of interest" description="Disordered" evidence="2">
    <location>
        <begin position="35"/>
        <end position="61"/>
    </location>
</feature>
<dbReference type="OMA" id="LWTIDAF"/>